<keyword evidence="1" id="KW-0472">Membrane</keyword>
<proteinExistence type="predicted"/>
<accession>A0A091AWB2</accession>
<evidence type="ECO:0000313" key="3">
    <source>
        <dbReference type="Proteomes" id="UP000029385"/>
    </source>
</evidence>
<dbReference type="eggNOG" id="ENOG5031F9J">
    <property type="taxonomic scope" value="Bacteria"/>
</dbReference>
<feature type="transmembrane region" description="Helical" evidence="1">
    <location>
        <begin position="12"/>
        <end position="38"/>
    </location>
</feature>
<organism evidence="2 3">
    <name type="scientific">Arenimonas oryziterrae DSM 21050 = YC6267</name>
    <dbReference type="NCBI Taxonomy" id="1121015"/>
    <lineage>
        <taxon>Bacteria</taxon>
        <taxon>Pseudomonadati</taxon>
        <taxon>Pseudomonadota</taxon>
        <taxon>Gammaproteobacteria</taxon>
        <taxon>Lysobacterales</taxon>
        <taxon>Lysobacteraceae</taxon>
        <taxon>Arenimonas</taxon>
    </lineage>
</organism>
<dbReference type="AlphaFoldDB" id="A0A091AWB2"/>
<keyword evidence="1" id="KW-1133">Transmembrane helix</keyword>
<dbReference type="OrthoDB" id="5984940at2"/>
<evidence type="ECO:0000313" key="2">
    <source>
        <dbReference type="EMBL" id="KFN43572.1"/>
    </source>
</evidence>
<name>A0A091AWB2_9GAMM</name>
<keyword evidence="1" id="KW-0812">Transmembrane</keyword>
<dbReference type="InterPro" id="IPR045466">
    <property type="entry name" value="DUF6498"/>
</dbReference>
<sequence>MAEKSTDATPGLLIANAVTLVLALALHWSVASLLWPFWLQSVIIGWYARQRMLALTSFSTEGFTSGDQPVPENEEGKRSTANFFVLHYGIFHLAYLVFLFDQAPPARLLDLVLLAACGYSFVYAQRKTFAEQVAADAQGRPNLGKLMFLPYLRVLPIHLSIVFGAASTGAWGLFVFVPLKTIADLLLDRVDRNMADRGAESV</sequence>
<reference evidence="2 3" key="1">
    <citation type="submission" date="2013-09" db="EMBL/GenBank/DDBJ databases">
        <title>Genome sequencing of Arenimonas oryziterrae.</title>
        <authorList>
            <person name="Chen F."/>
            <person name="Wang G."/>
        </authorList>
    </citation>
    <scope>NUCLEOTIDE SEQUENCE [LARGE SCALE GENOMIC DNA]</scope>
    <source>
        <strain evidence="2 3">YC6267</strain>
    </source>
</reference>
<dbReference type="STRING" id="1121015.GCA_000420545_00786"/>
<protein>
    <submittedName>
        <fullName evidence="2">Uncharacterized protein</fullName>
    </submittedName>
</protein>
<feature type="transmembrane region" description="Helical" evidence="1">
    <location>
        <begin position="81"/>
        <end position="100"/>
    </location>
</feature>
<dbReference type="EMBL" id="AVCI01000005">
    <property type="protein sequence ID" value="KFN43572.1"/>
    <property type="molecule type" value="Genomic_DNA"/>
</dbReference>
<gene>
    <name evidence="2" type="ORF">N789_09870</name>
</gene>
<keyword evidence="3" id="KW-1185">Reference proteome</keyword>
<evidence type="ECO:0000256" key="1">
    <source>
        <dbReference type="SAM" id="Phobius"/>
    </source>
</evidence>
<feature type="transmembrane region" description="Helical" evidence="1">
    <location>
        <begin position="157"/>
        <end position="179"/>
    </location>
</feature>
<dbReference type="RefSeq" id="WP_022968437.1">
    <property type="nucleotide sequence ID" value="NZ_ATVD01000001.1"/>
</dbReference>
<dbReference type="Proteomes" id="UP000029385">
    <property type="component" value="Unassembled WGS sequence"/>
</dbReference>
<comment type="caution">
    <text evidence="2">The sequence shown here is derived from an EMBL/GenBank/DDBJ whole genome shotgun (WGS) entry which is preliminary data.</text>
</comment>
<dbReference type="Pfam" id="PF20108">
    <property type="entry name" value="DUF6498"/>
    <property type="match status" value="1"/>
</dbReference>
<dbReference type="PATRIC" id="fig|1121015.4.peg.1461"/>